<organism evidence="1">
    <name type="scientific">Medicago truncatula</name>
    <name type="common">Barrel medic</name>
    <name type="synonym">Medicago tribuloides</name>
    <dbReference type="NCBI Taxonomy" id="3880"/>
    <lineage>
        <taxon>Eukaryota</taxon>
        <taxon>Viridiplantae</taxon>
        <taxon>Streptophyta</taxon>
        <taxon>Embryophyta</taxon>
        <taxon>Tracheophyta</taxon>
        <taxon>Spermatophyta</taxon>
        <taxon>Magnoliopsida</taxon>
        <taxon>eudicotyledons</taxon>
        <taxon>Gunneridae</taxon>
        <taxon>Pentapetalae</taxon>
        <taxon>rosids</taxon>
        <taxon>fabids</taxon>
        <taxon>Fabales</taxon>
        <taxon>Fabaceae</taxon>
        <taxon>Papilionoideae</taxon>
        <taxon>50 kb inversion clade</taxon>
        <taxon>NPAAA clade</taxon>
        <taxon>Hologalegina</taxon>
        <taxon>IRL clade</taxon>
        <taxon>Trifolieae</taxon>
        <taxon>Medicago</taxon>
    </lineage>
</organism>
<dbReference type="AlphaFoldDB" id="Q2HS44"/>
<dbReference type="PANTHER" id="PTHR33710">
    <property type="entry name" value="BNAC02G09200D PROTEIN"/>
    <property type="match status" value="1"/>
</dbReference>
<dbReference type="InterPro" id="IPR036691">
    <property type="entry name" value="Endo/exonu/phosph_ase_sf"/>
</dbReference>
<reference evidence="1" key="2">
    <citation type="submission" date="2007-03" db="EMBL/GenBank/DDBJ databases">
        <authorList>
            <consortium name="The International Medicago Genome Annotation Group"/>
        </authorList>
    </citation>
    <scope>NUCLEOTIDE SEQUENCE</scope>
</reference>
<dbReference type="SUPFAM" id="SSF56219">
    <property type="entry name" value="DNase I-like"/>
    <property type="match status" value="1"/>
</dbReference>
<sequence length="236" mass="27929">MRGRVQHPQWLFSGFREAVNDCGLIDMPMQGHTYTWSRRMGSNHVVEERLDRALVNNSWMTMFPQCLLKNLVTGASDHSPILLCTEQKFYDFKKRQFRFENSWLVEPELDSVVHDGWFHDVNEPMITRLQHCTEELDQWGRSLRKRYKEDIQKCKDIIEELQGLGDVETDGEIVLLKEKLNLLLIQEDTFWKQRAKIFWMKDGDMNAKFFHAAATSRKQKNKITKLFNDEDVEISS</sequence>
<accession>Q2HS44</accession>
<dbReference type="OrthoDB" id="1435801at2759"/>
<name>Q2HS44_MEDTR</name>
<evidence type="ECO:0000313" key="1">
    <source>
        <dbReference type="EMBL" id="ABD33127.1"/>
    </source>
</evidence>
<protein>
    <submittedName>
        <fullName evidence="1">Hemopexin</fullName>
    </submittedName>
</protein>
<gene>
    <name evidence="1" type="ORF">MtrDRAFT_AC157503g5v2</name>
</gene>
<dbReference type="Gene3D" id="3.60.10.10">
    <property type="entry name" value="Endonuclease/exonuclease/phosphatase"/>
    <property type="match status" value="1"/>
</dbReference>
<reference evidence="1" key="1">
    <citation type="submission" date="2005-04" db="EMBL/GenBank/DDBJ databases">
        <authorList>
            <person name="Town C.D."/>
        </authorList>
    </citation>
    <scope>NUCLEOTIDE SEQUENCE</scope>
</reference>
<proteinExistence type="predicted"/>
<dbReference type="PANTHER" id="PTHR33710:SF79">
    <property type="entry name" value="OS06G0205337 PROTEIN"/>
    <property type="match status" value="1"/>
</dbReference>
<dbReference type="EMBL" id="AC157503">
    <property type="protein sequence ID" value="ABD33127.1"/>
    <property type="molecule type" value="Genomic_DNA"/>
</dbReference>